<keyword evidence="1" id="KW-0946">Virion</keyword>
<proteinExistence type="predicted"/>
<dbReference type="GO" id="GO:0005829">
    <property type="term" value="C:cytosol"/>
    <property type="evidence" value="ECO:0007669"/>
    <property type="project" value="TreeGrafter"/>
</dbReference>
<dbReference type="SUPFAM" id="SSF53448">
    <property type="entry name" value="Nucleotide-diphospho-sugar transferases"/>
    <property type="match status" value="1"/>
</dbReference>
<dbReference type="CDD" id="cd02518">
    <property type="entry name" value="GT2_SpsF"/>
    <property type="match status" value="1"/>
</dbReference>
<evidence type="ECO:0000313" key="2">
    <source>
        <dbReference type="Proteomes" id="UP000217889"/>
    </source>
</evidence>
<dbReference type="PANTHER" id="PTHR42866">
    <property type="entry name" value="3-DEOXY-MANNO-OCTULOSONATE CYTIDYLYLTRANSFERASE"/>
    <property type="match status" value="1"/>
</dbReference>
<dbReference type="RefSeq" id="WP_096798872.1">
    <property type="nucleotide sequence ID" value="NZ_CP023564.1"/>
</dbReference>
<dbReference type="InterPro" id="IPR029044">
    <property type="entry name" value="Nucleotide-diphossugar_trans"/>
</dbReference>
<evidence type="ECO:0000313" key="1">
    <source>
        <dbReference type="EMBL" id="ATG54404.1"/>
    </source>
</evidence>
<protein>
    <submittedName>
        <fullName evidence="1">Spore coat protein</fullName>
    </submittedName>
</protein>
<dbReference type="Pfam" id="PF02348">
    <property type="entry name" value="CTP_transf_3"/>
    <property type="match status" value="1"/>
</dbReference>
<reference evidence="1 2" key="1">
    <citation type="journal article" date="2014" name="Int. J. Syst. Evol. Microbiol.">
        <title>Brachybacterium ginsengisoli sp. nov., isolated from soil of a ginseng field.</title>
        <authorList>
            <person name="Hoang V.A."/>
            <person name="Kim Y.J."/>
            <person name="Nguyen N.L."/>
            <person name="Yang D.C."/>
        </authorList>
    </citation>
    <scope>NUCLEOTIDE SEQUENCE [LARGE SCALE GENOMIC DNA]</scope>
    <source>
        <strain evidence="1 2">DCY80</strain>
    </source>
</reference>
<dbReference type="Proteomes" id="UP000217889">
    <property type="component" value="Chromosome"/>
</dbReference>
<dbReference type="EMBL" id="CP023564">
    <property type="protein sequence ID" value="ATG54404.1"/>
    <property type="molecule type" value="Genomic_DNA"/>
</dbReference>
<name>A0A291GWD2_9MICO</name>
<dbReference type="PANTHER" id="PTHR42866:SF1">
    <property type="entry name" value="SPORE COAT POLYSACCHARIDE BIOSYNTHESIS PROTEIN SPSF"/>
    <property type="match status" value="1"/>
</dbReference>
<dbReference type="InterPro" id="IPR003329">
    <property type="entry name" value="Cytidylyl_trans"/>
</dbReference>
<accession>A0A291GWD2</accession>
<dbReference type="KEGG" id="bgg:CFK41_06185"/>
<keyword evidence="2" id="KW-1185">Reference proteome</keyword>
<gene>
    <name evidence="1" type="ORF">CFK41_06185</name>
</gene>
<sequence>MVTETRIVAVIQARTGSSRLPGKVLRPLGGRPVLGWVVRAAQEAEGVDDVVIATSTAAGDDAVAALGEELGVTVVRGSEDDVLSRFALALEETGADAVVRLTADCPLADPALISSVVSMWRADPSLDYAATILVRTLPRGMDVELASKDALRIADAEAESYHRTHVTSYLYDSKRQFRTMGLVVQPAANDLRVTLDTAEDGEMLDAVVAELGDRAPAWHEVVDLLRTRPDLTRINAGVRQKKMADG</sequence>
<dbReference type="Gene3D" id="3.90.550.10">
    <property type="entry name" value="Spore Coat Polysaccharide Biosynthesis Protein SpsA, Chain A"/>
    <property type="match status" value="1"/>
</dbReference>
<keyword evidence="1" id="KW-0167">Capsid protein</keyword>
<dbReference type="AlphaFoldDB" id="A0A291GWD2"/>
<dbReference type="OrthoDB" id="9801052at2"/>
<organism evidence="1 2">
    <name type="scientific">Brachybacterium ginsengisoli</name>
    <dbReference type="NCBI Taxonomy" id="1331682"/>
    <lineage>
        <taxon>Bacteria</taxon>
        <taxon>Bacillati</taxon>
        <taxon>Actinomycetota</taxon>
        <taxon>Actinomycetes</taxon>
        <taxon>Micrococcales</taxon>
        <taxon>Dermabacteraceae</taxon>
        <taxon>Brachybacterium</taxon>
    </lineage>
</organism>